<organism evidence="2 3">
    <name type="scientific">Gossypium lobatum</name>
    <dbReference type="NCBI Taxonomy" id="34289"/>
    <lineage>
        <taxon>Eukaryota</taxon>
        <taxon>Viridiplantae</taxon>
        <taxon>Streptophyta</taxon>
        <taxon>Embryophyta</taxon>
        <taxon>Tracheophyta</taxon>
        <taxon>Spermatophyta</taxon>
        <taxon>Magnoliopsida</taxon>
        <taxon>eudicotyledons</taxon>
        <taxon>Gunneridae</taxon>
        <taxon>Pentapetalae</taxon>
        <taxon>rosids</taxon>
        <taxon>malvids</taxon>
        <taxon>Malvales</taxon>
        <taxon>Malvaceae</taxon>
        <taxon>Malvoideae</taxon>
        <taxon>Gossypium</taxon>
    </lineage>
</organism>
<reference evidence="2 3" key="1">
    <citation type="journal article" date="2019" name="Genome Biol. Evol.">
        <title>Insights into the evolution of the New World diploid cottons (Gossypium, subgenus Houzingenia) based on genome sequencing.</title>
        <authorList>
            <person name="Grover C.E."/>
            <person name="Arick M.A. 2nd"/>
            <person name="Thrash A."/>
            <person name="Conover J.L."/>
            <person name="Sanders W.S."/>
            <person name="Peterson D.G."/>
            <person name="Frelichowski J.E."/>
            <person name="Scheffler J.A."/>
            <person name="Scheffler B.E."/>
            <person name="Wendel J.F."/>
        </authorList>
    </citation>
    <scope>NUCLEOTIDE SEQUENCE [LARGE SCALE GENOMIC DNA]</scope>
    <source>
        <strain evidence="2">157</strain>
        <tissue evidence="2">Leaf</tissue>
    </source>
</reference>
<dbReference type="InterPro" id="IPR053151">
    <property type="entry name" value="RNase_H-like"/>
</dbReference>
<evidence type="ECO:0000313" key="2">
    <source>
        <dbReference type="EMBL" id="MBA0566317.1"/>
    </source>
</evidence>
<name>A0A7J8MNL1_9ROSI</name>
<comment type="caution">
    <text evidence="2">The sequence shown here is derived from an EMBL/GenBank/DDBJ whole genome shotgun (WGS) entry which is preliminary data.</text>
</comment>
<proteinExistence type="predicted"/>
<dbReference type="GO" id="GO:0004523">
    <property type="term" value="F:RNA-DNA hybrid ribonuclease activity"/>
    <property type="evidence" value="ECO:0007669"/>
    <property type="project" value="InterPro"/>
</dbReference>
<dbReference type="GO" id="GO:0003676">
    <property type="term" value="F:nucleic acid binding"/>
    <property type="evidence" value="ECO:0007669"/>
    <property type="project" value="InterPro"/>
</dbReference>
<accession>A0A7J8MNL1</accession>
<dbReference type="Proteomes" id="UP000593572">
    <property type="component" value="Unassembled WGS sequence"/>
</dbReference>
<dbReference type="AlphaFoldDB" id="A0A7J8MNL1"/>
<keyword evidence="3" id="KW-1185">Reference proteome</keyword>
<feature type="non-terminal residue" evidence="2">
    <location>
        <position position="57"/>
    </location>
</feature>
<protein>
    <recommendedName>
        <fullName evidence="1">RNase H type-1 domain-containing protein</fullName>
    </recommendedName>
</protein>
<dbReference type="Pfam" id="PF13456">
    <property type="entry name" value="RVT_3"/>
    <property type="match status" value="1"/>
</dbReference>
<dbReference type="EMBL" id="JABEZX010000009">
    <property type="protein sequence ID" value="MBA0566317.1"/>
    <property type="molecule type" value="Genomic_DNA"/>
</dbReference>
<dbReference type="PANTHER" id="PTHR47723">
    <property type="entry name" value="OS05G0353850 PROTEIN"/>
    <property type="match status" value="1"/>
</dbReference>
<gene>
    <name evidence="2" type="ORF">Golob_011146</name>
</gene>
<dbReference type="PANTHER" id="PTHR47723:SF19">
    <property type="entry name" value="POLYNUCLEOTIDYL TRANSFERASE, RIBONUCLEASE H-LIKE SUPERFAMILY PROTEIN"/>
    <property type="match status" value="1"/>
</dbReference>
<dbReference type="InterPro" id="IPR002156">
    <property type="entry name" value="RNaseH_domain"/>
</dbReference>
<evidence type="ECO:0000259" key="1">
    <source>
        <dbReference type="Pfam" id="PF13456"/>
    </source>
</evidence>
<evidence type="ECO:0000313" key="3">
    <source>
        <dbReference type="Proteomes" id="UP000593572"/>
    </source>
</evidence>
<sequence>MWIKDQNGEWILGFNCRLGKYSVLEAELWGIIDGVTFAQGRQHDRVLVQTNNLEVIR</sequence>
<feature type="domain" description="RNase H type-1" evidence="1">
    <location>
        <begin position="3"/>
        <end position="56"/>
    </location>
</feature>